<keyword evidence="11" id="KW-1185">Reference proteome</keyword>
<evidence type="ECO:0000256" key="2">
    <source>
        <dbReference type="ARBA" id="ARBA00022475"/>
    </source>
</evidence>
<feature type="transmembrane region" description="Helical" evidence="7">
    <location>
        <begin position="930"/>
        <end position="950"/>
    </location>
</feature>
<dbReference type="PANTHER" id="PTHR30572:SF4">
    <property type="entry name" value="ABC TRANSPORTER PERMEASE YTRF"/>
    <property type="match status" value="1"/>
</dbReference>
<name>F3ZW21_MAHA5</name>
<keyword evidence="3 7" id="KW-0812">Transmembrane</keyword>
<evidence type="ECO:0000256" key="4">
    <source>
        <dbReference type="ARBA" id="ARBA00022989"/>
    </source>
</evidence>
<evidence type="ECO:0000259" key="9">
    <source>
        <dbReference type="Pfam" id="PF12704"/>
    </source>
</evidence>
<feature type="transmembrane region" description="Helical" evidence="7">
    <location>
        <begin position="828"/>
        <end position="848"/>
    </location>
</feature>
<dbReference type="OrthoDB" id="51951at2"/>
<keyword evidence="2" id="KW-1003">Cell membrane</keyword>
<dbReference type="Pfam" id="PF12704">
    <property type="entry name" value="MacB_PCD"/>
    <property type="match status" value="1"/>
</dbReference>
<organism evidence="10 11">
    <name type="scientific">Mahella australiensis (strain DSM 15567 / CIP 107919 / 50-1 BON)</name>
    <dbReference type="NCBI Taxonomy" id="697281"/>
    <lineage>
        <taxon>Bacteria</taxon>
        <taxon>Bacillati</taxon>
        <taxon>Bacillota</taxon>
        <taxon>Clostridia</taxon>
        <taxon>Thermoanaerobacterales</taxon>
        <taxon>Thermoanaerobacterales Family IV. Incertae Sedis</taxon>
        <taxon>Mahella</taxon>
    </lineage>
</organism>
<evidence type="ECO:0000313" key="11">
    <source>
        <dbReference type="Proteomes" id="UP000008457"/>
    </source>
</evidence>
<dbReference type="InterPro" id="IPR003838">
    <property type="entry name" value="ABC3_permease_C"/>
</dbReference>
<reference evidence="10 11" key="2">
    <citation type="journal article" date="2011" name="Stand. Genomic Sci.">
        <title>Complete genome sequence of Mahella australiensis type strain (50-1 BON).</title>
        <authorList>
            <person name="Sikorski J."/>
            <person name="Teshima H."/>
            <person name="Nolan M."/>
            <person name="Lucas S."/>
            <person name="Hammon N."/>
            <person name="Deshpande S."/>
            <person name="Cheng J.F."/>
            <person name="Pitluck S."/>
            <person name="Liolios K."/>
            <person name="Pagani I."/>
            <person name="Ivanova N."/>
            <person name="Huntemann M."/>
            <person name="Mavromatis K."/>
            <person name="Ovchinikova G."/>
            <person name="Pati A."/>
            <person name="Tapia R."/>
            <person name="Han C."/>
            <person name="Goodwin L."/>
            <person name="Chen A."/>
            <person name="Palaniappan K."/>
            <person name="Land M."/>
            <person name="Hauser L."/>
            <person name="Ngatchou-Djao O.D."/>
            <person name="Rohde M."/>
            <person name="Pukall R."/>
            <person name="Spring S."/>
            <person name="Abt B."/>
            <person name="Goker M."/>
            <person name="Detter J.C."/>
            <person name="Woyke T."/>
            <person name="Bristow J."/>
            <person name="Markowitz V."/>
            <person name="Hugenholtz P."/>
            <person name="Eisen J.A."/>
            <person name="Kyrpides N.C."/>
            <person name="Klenk H.P."/>
            <person name="Lapidus A."/>
        </authorList>
    </citation>
    <scope>NUCLEOTIDE SEQUENCE [LARGE SCALE GENOMIC DNA]</scope>
    <source>
        <strain evidence="11">DSM 15567 / CIP 107919 / 50-1 BON</strain>
    </source>
</reference>
<feature type="transmembrane region" description="Helical" evidence="7">
    <location>
        <begin position="451"/>
        <end position="472"/>
    </location>
</feature>
<dbReference type="STRING" id="697281.Mahau_1205"/>
<reference evidence="11" key="1">
    <citation type="submission" date="2010-11" db="EMBL/GenBank/DDBJ databases">
        <title>The complete genome of Mahella australiensis DSM 15567.</title>
        <authorList>
            <consortium name="US DOE Joint Genome Institute (JGI-PGF)"/>
            <person name="Lucas S."/>
            <person name="Copeland A."/>
            <person name="Lapidus A."/>
            <person name="Bruce D."/>
            <person name="Goodwin L."/>
            <person name="Pitluck S."/>
            <person name="Kyrpides N."/>
            <person name="Mavromatis K."/>
            <person name="Pagani I."/>
            <person name="Ivanova N."/>
            <person name="Teshima H."/>
            <person name="Brettin T."/>
            <person name="Detter J.C."/>
            <person name="Han C."/>
            <person name="Tapia R."/>
            <person name="Land M."/>
            <person name="Hauser L."/>
            <person name="Markowitz V."/>
            <person name="Cheng J.-F."/>
            <person name="Hugenholtz P."/>
            <person name="Woyke T."/>
            <person name="Wu D."/>
            <person name="Spring S."/>
            <person name="Pukall R."/>
            <person name="Steenblock K."/>
            <person name="Schneider S."/>
            <person name="Klenk H.-P."/>
            <person name="Eisen J.A."/>
        </authorList>
    </citation>
    <scope>NUCLEOTIDE SEQUENCE [LARGE SCALE GENOMIC DNA]</scope>
    <source>
        <strain evidence="11">DSM 15567 / CIP 107919 / 50-1 BON</strain>
    </source>
</reference>
<dbReference type="InterPro" id="IPR025857">
    <property type="entry name" value="MacB_PCD"/>
</dbReference>
<feature type="domain" description="ABC3 transporter permease C-terminal" evidence="8">
    <location>
        <begin position="314"/>
        <end position="422"/>
    </location>
</feature>
<evidence type="ECO:0000256" key="6">
    <source>
        <dbReference type="ARBA" id="ARBA00038076"/>
    </source>
</evidence>
<dbReference type="GO" id="GO:0022857">
    <property type="term" value="F:transmembrane transporter activity"/>
    <property type="evidence" value="ECO:0007669"/>
    <property type="project" value="TreeGrafter"/>
</dbReference>
<dbReference type="HOGENOM" id="CLU_011926_0_0_9"/>
<dbReference type="GO" id="GO:0005886">
    <property type="term" value="C:plasma membrane"/>
    <property type="evidence" value="ECO:0007669"/>
    <property type="project" value="UniProtKB-SubCell"/>
</dbReference>
<evidence type="ECO:0000256" key="7">
    <source>
        <dbReference type="SAM" id="Phobius"/>
    </source>
</evidence>
<protein>
    <submittedName>
        <fullName evidence="10">Uncharacterized protein</fullName>
    </submittedName>
</protein>
<comment type="subcellular location">
    <subcellularLocation>
        <location evidence="1">Cell membrane</location>
        <topology evidence="1">Multi-pass membrane protein</topology>
    </subcellularLocation>
</comment>
<keyword evidence="4 7" id="KW-1133">Transmembrane helix</keyword>
<evidence type="ECO:0000256" key="1">
    <source>
        <dbReference type="ARBA" id="ARBA00004651"/>
    </source>
</evidence>
<evidence type="ECO:0000256" key="3">
    <source>
        <dbReference type="ARBA" id="ARBA00022692"/>
    </source>
</evidence>
<comment type="similarity">
    <text evidence="6">Belongs to the ABC-4 integral membrane protein family.</text>
</comment>
<feature type="transmembrane region" description="Helical" evidence="7">
    <location>
        <begin position="351"/>
        <end position="376"/>
    </location>
</feature>
<evidence type="ECO:0000256" key="5">
    <source>
        <dbReference type="ARBA" id="ARBA00023136"/>
    </source>
</evidence>
<proteinExistence type="inferred from homology"/>
<gene>
    <name evidence="10" type="ordered locus">Mahau_1205</name>
</gene>
<sequence length="963" mass="109199">MTALVMILRKMINNRYLVLCLLVGLIISIALVSSIPMYGEGVLQRMLTKDLEEYQVTSESYPGAYKLSLYFKTETPAKDKANIYERLNRYITEDVPNRLNVPIITAVQSLALQPYEMKPADLTKADPNVSRFGKIQALSDFDRHIKLIDGRMPNKQRVNDVFEVLVTETVLEKLDTVLDTVFLMNMPQDTGLGQIKIKPVGVFTAKDPNDPYWLGTASINDQSLIVDMDLFKSFFAEQKKPLIKTSDWYYALDYRKIMAKDINAFLSRNDSIIKHANNIYDGLTVSSPINDILLKYQEQEKQANILLLILNVPVLLMLIFYIFMVAFLIIDADRDEIAVLRSRGASRGHILFQYLFEGIILAGVGFAVGPLLGLLLTKLLGISNGFLEFVNRKAIPAMLSRTAYQYALLAAVGCIVMFLVPAYFVVPAYFATKDTIVSYKQQEARYIGSSWWQSSFVDIILIAIGIFGLYLFDQFQQILAVTGVDPTDIQINPLLFFASTLFGLGTGLLFLRIYPWLIEGIYRIGRRFWTPSLYYVLIKVSRSLRQYEFLMIFLIMTITVGLFSANAARTWNRNMEDRIRYQIGTDIVITTVWEGQFVTAGSNTSSGTGSSAEPERLQYTEPPFLSYQQLPGVEHAAKVFKKQRADVEASGKIINDVQLMAVEPYEFGQTIWFRSDLLKPYHINDYLNLLAYEPSAVLISRSLSEKYSINPGDYIDISWAGADAANFVVYGIVNYWPTWNPFDQSMKRGSELRDNQPMLVVANLPYVQNNMALEPYEIWLKLKPGASSAELYNEIRERKLPVMELKDADQEIIKLKNEPMQLGMNGTMTLGFIVSLIITFLGFLLYWIISMHKRTFEFGVLRAVGISLYQVVSMLVWEQILTSGIAVIFGIIVGGITSRLFVPMLQVAYDINSQVPPFRVIAQIEDRMKIYIMIGIMFVVGLVVLGRILARIKISQAIKLGEE</sequence>
<feature type="domain" description="ABC3 transporter permease C-terminal" evidence="8">
    <location>
        <begin position="832"/>
        <end position="955"/>
    </location>
</feature>
<dbReference type="KEGG" id="mas:Mahau_1205"/>
<feature type="transmembrane region" description="Helical" evidence="7">
    <location>
        <begin position="883"/>
        <end position="909"/>
    </location>
</feature>
<dbReference type="AlphaFoldDB" id="F3ZW21"/>
<dbReference type="Pfam" id="PF02687">
    <property type="entry name" value="FtsX"/>
    <property type="match status" value="2"/>
</dbReference>
<accession>F3ZW21</accession>
<keyword evidence="5 7" id="KW-0472">Membrane</keyword>
<dbReference type="PANTHER" id="PTHR30572">
    <property type="entry name" value="MEMBRANE COMPONENT OF TRANSPORTER-RELATED"/>
    <property type="match status" value="1"/>
</dbReference>
<dbReference type="InterPro" id="IPR050250">
    <property type="entry name" value="Macrolide_Exporter_MacB"/>
</dbReference>
<feature type="transmembrane region" description="Helical" evidence="7">
    <location>
        <begin position="406"/>
        <end position="430"/>
    </location>
</feature>
<dbReference type="Proteomes" id="UP000008457">
    <property type="component" value="Chromosome"/>
</dbReference>
<feature type="transmembrane region" description="Helical" evidence="7">
    <location>
        <begin position="494"/>
        <end position="517"/>
    </location>
</feature>
<feature type="transmembrane region" description="Helical" evidence="7">
    <location>
        <begin position="305"/>
        <end position="330"/>
    </location>
</feature>
<feature type="transmembrane region" description="Helical" evidence="7">
    <location>
        <begin position="549"/>
        <end position="568"/>
    </location>
</feature>
<dbReference type="RefSeq" id="WP_013780831.1">
    <property type="nucleotide sequence ID" value="NC_015520.1"/>
</dbReference>
<dbReference type="eggNOG" id="COG0577">
    <property type="taxonomic scope" value="Bacteria"/>
</dbReference>
<evidence type="ECO:0000259" key="8">
    <source>
        <dbReference type="Pfam" id="PF02687"/>
    </source>
</evidence>
<dbReference type="EMBL" id="CP002360">
    <property type="protein sequence ID" value="AEE96401.1"/>
    <property type="molecule type" value="Genomic_DNA"/>
</dbReference>
<feature type="domain" description="MacB-like periplasmic core" evidence="9">
    <location>
        <begin position="555"/>
        <end position="797"/>
    </location>
</feature>
<evidence type="ECO:0000313" key="10">
    <source>
        <dbReference type="EMBL" id="AEE96401.1"/>
    </source>
</evidence>